<dbReference type="InterPro" id="IPR041701">
    <property type="entry name" value="MetN_ABC"/>
</dbReference>
<dbReference type="HOGENOM" id="CLU_000604_1_3_4"/>
<evidence type="ECO:0000256" key="3">
    <source>
        <dbReference type="ARBA" id="ARBA00020019"/>
    </source>
</evidence>
<dbReference type="InterPro" id="IPR045865">
    <property type="entry name" value="ACT-like_dom_sf"/>
</dbReference>
<dbReference type="KEGG" id="bpsi:IX83_08600"/>
<protein>
    <recommendedName>
        <fullName evidence="3">Cell division ATP-binding protein FtsE</fullName>
    </recommendedName>
</protein>
<keyword evidence="13" id="KW-1185">Reference proteome</keyword>
<dbReference type="PANTHER" id="PTHR43166:SF30">
    <property type="entry name" value="METHIONINE IMPORT ATP-BINDING PROTEIN METN"/>
    <property type="match status" value="1"/>
</dbReference>
<dbReference type="InterPro" id="IPR003593">
    <property type="entry name" value="AAA+_ATPase"/>
</dbReference>
<organism evidence="12 13">
    <name type="scientific">Basilea psittacipulmonis DSM 24701</name>
    <dbReference type="NCBI Taxonomy" id="1072685"/>
    <lineage>
        <taxon>Bacteria</taxon>
        <taxon>Pseudomonadati</taxon>
        <taxon>Pseudomonadota</taxon>
        <taxon>Betaproteobacteria</taxon>
        <taxon>Burkholderiales</taxon>
        <taxon>Alcaligenaceae</taxon>
        <taxon>Basilea</taxon>
    </lineage>
</organism>
<dbReference type="GO" id="GO:0005886">
    <property type="term" value="C:plasma membrane"/>
    <property type="evidence" value="ECO:0007669"/>
    <property type="project" value="UniProtKB-ARBA"/>
</dbReference>
<evidence type="ECO:0000256" key="4">
    <source>
        <dbReference type="ARBA" id="ARBA00022448"/>
    </source>
</evidence>
<evidence type="ECO:0000256" key="10">
    <source>
        <dbReference type="ARBA" id="ARBA00023136"/>
    </source>
</evidence>
<dbReference type="STRING" id="1072685.IX83_08600"/>
<dbReference type="InterPro" id="IPR018449">
    <property type="entry name" value="NIL_domain"/>
</dbReference>
<dbReference type="InterPro" id="IPR017871">
    <property type="entry name" value="ABC_transporter-like_CS"/>
</dbReference>
<dbReference type="EMBL" id="CP009238">
    <property type="protein sequence ID" value="AIL33350.1"/>
    <property type="molecule type" value="Genomic_DNA"/>
</dbReference>
<evidence type="ECO:0000313" key="12">
    <source>
        <dbReference type="EMBL" id="AIL33350.1"/>
    </source>
</evidence>
<evidence type="ECO:0000259" key="11">
    <source>
        <dbReference type="PROSITE" id="PS50893"/>
    </source>
</evidence>
<dbReference type="SUPFAM" id="SSF55021">
    <property type="entry name" value="ACT-like"/>
    <property type="match status" value="1"/>
</dbReference>
<name>A0A077DET4_9BURK</name>
<dbReference type="RefSeq" id="WP_038501297.1">
    <property type="nucleotide sequence ID" value="NZ_AFWK01000099.1"/>
</dbReference>
<dbReference type="InterPro" id="IPR027417">
    <property type="entry name" value="P-loop_NTPase"/>
</dbReference>
<dbReference type="Pfam" id="PF09383">
    <property type="entry name" value="NIL"/>
    <property type="match status" value="1"/>
</dbReference>
<dbReference type="OrthoDB" id="9802264at2"/>
<dbReference type="InterPro" id="IPR003439">
    <property type="entry name" value="ABC_transporter-like_ATP-bd"/>
</dbReference>
<evidence type="ECO:0000256" key="9">
    <source>
        <dbReference type="ARBA" id="ARBA00022970"/>
    </source>
</evidence>
<dbReference type="GO" id="GO:0016887">
    <property type="term" value="F:ATP hydrolysis activity"/>
    <property type="evidence" value="ECO:0007669"/>
    <property type="project" value="InterPro"/>
</dbReference>
<evidence type="ECO:0000313" key="13">
    <source>
        <dbReference type="Proteomes" id="UP000028945"/>
    </source>
</evidence>
<accession>A0A077DET4</accession>
<dbReference type="SMART" id="SM00382">
    <property type="entry name" value="AAA"/>
    <property type="match status" value="1"/>
</dbReference>
<dbReference type="FunFam" id="3.40.50.300:FF:000056">
    <property type="entry name" value="Cell division ATP-binding protein FtsE"/>
    <property type="match status" value="1"/>
</dbReference>
<evidence type="ECO:0000256" key="6">
    <source>
        <dbReference type="ARBA" id="ARBA00022741"/>
    </source>
</evidence>
<dbReference type="AlphaFoldDB" id="A0A077DET4"/>
<sequence length="338" mass="37125">MIILKNIHKTYHAKNMTVKALKGIDLSIKKGCVFGIIGRSGAGKSTLIRMINMLERPDEGAAVLIDDKDLCGLNDAELRQERHHIGMVFQHFNLLSSRTVLENVCFPLRLMGVSKEEQLTRAKELLDLVGLTGLEHKYPGELSGGQQQRVGIARALASRPKLLLCDEATSALDPETTQSILDLLADINKKLNITIVLITHSMNVIRAICDEVAVIDGGLIVEQGSVMDVFLAPKHATTKALLGESNLLGEDWQRLVTTGLVVRLTYRGEETTQPVISLITKRLGIAVSILQGTIGQIKGIPYGQVVVSINANETDIPKLKALFFEHQVSFEILQNVRQ</sequence>
<dbReference type="SMART" id="SM00930">
    <property type="entry name" value="NIL"/>
    <property type="match status" value="1"/>
</dbReference>
<dbReference type="eggNOG" id="COG1135">
    <property type="taxonomic scope" value="Bacteria"/>
</dbReference>
<evidence type="ECO:0000256" key="8">
    <source>
        <dbReference type="ARBA" id="ARBA00022967"/>
    </source>
</evidence>
<dbReference type="Pfam" id="PF00005">
    <property type="entry name" value="ABC_tran"/>
    <property type="match status" value="1"/>
</dbReference>
<keyword evidence="7 12" id="KW-0067">ATP-binding</keyword>
<dbReference type="PROSITE" id="PS00211">
    <property type="entry name" value="ABC_TRANSPORTER_1"/>
    <property type="match status" value="1"/>
</dbReference>
<dbReference type="GO" id="GO:0005524">
    <property type="term" value="F:ATP binding"/>
    <property type="evidence" value="ECO:0007669"/>
    <property type="project" value="UniProtKB-KW"/>
</dbReference>
<reference evidence="12 13" key="1">
    <citation type="journal article" date="2014" name="BMC Genomics">
        <title>A genomic perspective on a new bacterial genus and species from the Alcaligenaceae family, Basilea psittacipulmonis.</title>
        <authorList>
            <person name="Whiteson K.L."/>
            <person name="Hernandez D."/>
            <person name="Lazarevic V."/>
            <person name="Gaia N."/>
            <person name="Farinelli L."/>
            <person name="Francois P."/>
            <person name="Pilo P."/>
            <person name="Frey J."/>
            <person name="Schrenzel J."/>
        </authorList>
    </citation>
    <scope>NUCLEOTIDE SEQUENCE [LARGE SCALE GENOMIC DNA]</scope>
    <source>
        <strain evidence="12 13">DSM 24701</strain>
    </source>
</reference>
<keyword evidence="5" id="KW-1003">Cell membrane</keyword>
<dbReference type="PANTHER" id="PTHR43166">
    <property type="entry name" value="AMINO ACID IMPORT ATP-BINDING PROTEIN"/>
    <property type="match status" value="1"/>
</dbReference>
<dbReference type="CDD" id="cd03258">
    <property type="entry name" value="ABC_MetN_methionine_transporter"/>
    <property type="match status" value="1"/>
</dbReference>
<keyword evidence="10" id="KW-0472">Membrane</keyword>
<evidence type="ECO:0000256" key="2">
    <source>
        <dbReference type="ARBA" id="ARBA00005417"/>
    </source>
</evidence>
<evidence type="ECO:0000256" key="5">
    <source>
        <dbReference type="ARBA" id="ARBA00022475"/>
    </source>
</evidence>
<evidence type="ECO:0000256" key="1">
    <source>
        <dbReference type="ARBA" id="ARBA00002579"/>
    </source>
</evidence>
<keyword evidence="9" id="KW-0029">Amino-acid transport</keyword>
<dbReference type="InterPro" id="IPR050086">
    <property type="entry name" value="MetN_ABC_transporter-like"/>
</dbReference>
<dbReference type="SUPFAM" id="SSF52540">
    <property type="entry name" value="P-loop containing nucleoside triphosphate hydrolases"/>
    <property type="match status" value="1"/>
</dbReference>
<dbReference type="Gene3D" id="3.40.50.300">
    <property type="entry name" value="P-loop containing nucleotide triphosphate hydrolases"/>
    <property type="match status" value="1"/>
</dbReference>
<dbReference type="Proteomes" id="UP000028945">
    <property type="component" value="Chromosome"/>
</dbReference>
<keyword evidence="4" id="KW-0813">Transport</keyword>
<feature type="domain" description="ABC transporter" evidence="11">
    <location>
        <begin position="2"/>
        <end position="242"/>
    </location>
</feature>
<keyword evidence="8" id="KW-1278">Translocase</keyword>
<gene>
    <name evidence="12" type="ORF">IX83_08600</name>
</gene>
<proteinExistence type="inferred from homology"/>
<dbReference type="Gene3D" id="3.30.70.260">
    <property type="match status" value="1"/>
</dbReference>
<dbReference type="PROSITE" id="PS50893">
    <property type="entry name" value="ABC_TRANSPORTER_2"/>
    <property type="match status" value="1"/>
</dbReference>
<comment type="similarity">
    <text evidence="2">Belongs to the ABC transporter superfamily.</text>
</comment>
<keyword evidence="6" id="KW-0547">Nucleotide-binding</keyword>
<evidence type="ECO:0000256" key="7">
    <source>
        <dbReference type="ARBA" id="ARBA00022840"/>
    </source>
</evidence>
<dbReference type="GO" id="GO:0006865">
    <property type="term" value="P:amino acid transport"/>
    <property type="evidence" value="ECO:0007669"/>
    <property type="project" value="UniProtKB-KW"/>
</dbReference>
<comment type="function">
    <text evidence="1">Part of the ABC transporter FtsEX involved in cellular division. Important for assembly or stability of the septal ring.</text>
</comment>